<keyword evidence="6 7" id="KW-0472">Membrane</keyword>
<evidence type="ECO:0000256" key="4">
    <source>
        <dbReference type="ARBA" id="ARBA00022692"/>
    </source>
</evidence>
<feature type="domain" description="EamA" evidence="8">
    <location>
        <begin position="155"/>
        <end position="298"/>
    </location>
</feature>
<accession>A0A919XMJ6</accession>
<evidence type="ECO:0000256" key="3">
    <source>
        <dbReference type="ARBA" id="ARBA00022475"/>
    </source>
</evidence>
<reference evidence="9" key="1">
    <citation type="submission" date="2021-03" db="EMBL/GenBank/DDBJ databases">
        <title>Antimicrobial resistance genes in bacteria isolated from Japanese honey, and their potential for conferring macrolide and lincosamide resistance in the American foulbrood pathogen Paenibacillus larvae.</title>
        <authorList>
            <person name="Okamoto M."/>
            <person name="Kumagai M."/>
            <person name="Kanamori H."/>
            <person name="Takamatsu D."/>
        </authorList>
    </citation>
    <scope>NUCLEOTIDE SEQUENCE</scope>
    <source>
        <strain evidence="9">J2TS6</strain>
    </source>
</reference>
<feature type="transmembrane region" description="Helical" evidence="7">
    <location>
        <begin position="257"/>
        <end position="276"/>
    </location>
</feature>
<feature type="transmembrane region" description="Helical" evidence="7">
    <location>
        <begin position="65"/>
        <end position="86"/>
    </location>
</feature>
<dbReference type="Proteomes" id="UP000679779">
    <property type="component" value="Unassembled WGS sequence"/>
</dbReference>
<feature type="domain" description="EamA" evidence="8">
    <location>
        <begin position="5"/>
        <end position="139"/>
    </location>
</feature>
<dbReference type="InterPro" id="IPR037185">
    <property type="entry name" value="EmrE-like"/>
</dbReference>
<evidence type="ECO:0000256" key="7">
    <source>
        <dbReference type="SAM" id="Phobius"/>
    </source>
</evidence>
<dbReference type="InterPro" id="IPR000620">
    <property type="entry name" value="EamA_dom"/>
</dbReference>
<proteinExistence type="inferred from homology"/>
<evidence type="ECO:0000256" key="5">
    <source>
        <dbReference type="ARBA" id="ARBA00022989"/>
    </source>
</evidence>
<evidence type="ECO:0000259" key="8">
    <source>
        <dbReference type="Pfam" id="PF00892"/>
    </source>
</evidence>
<comment type="caution">
    <text evidence="9">The sequence shown here is derived from an EMBL/GenBank/DDBJ whole genome shotgun (WGS) entry which is preliminary data.</text>
</comment>
<sequence>MERLKGYLCLACAFGLAGTSVIAASFVNGRLGTFTITSMGLLLSLLSMIPFCSRKLLQTIRVLSLKEWLLLFCQALFGVFLFRMFLLYGLNLTSSAEAGILTGVTPAITVTLAMVFLREKMKGNQIAGVLSTICGILLIQGLFLPGYQFTWAHLPGNILVLCAAGCESVFNVLSRAAAVQNEEGKAESIHPVVQTALVSAIAFLLSLIPCLLERPLPSLVGIGWSGWLALVWYGPAITALAFVCWYAGIRRSDASTAAAFSGMMPFTALILSVCFLKEPAGLPQWIGGLGVIAGMVLIGVKRTRREPGIRQAVS</sequence>
<dbReference type="PANTHER" id="PTHR32322:SF18">
    <property type="entry name" value="S-ADENOSYLMETHIONINE_S-ADENOSYLHOMOCYSTEINE TRANSPORTER"/>
    <property type="match status" value="1"/>
</dbReference>
<keyword evidence="4 7" id="KW-0812">Transmembrane</keyword>
<comment type="subcellular location">
    <subcellularLocation>
        <location evidence="1">Cell membrane</location>
        <topology evidence="1">Multi-pass membrane protein</topology>
    </subcellularLocation>
</comment>
<dbReference type="SUPFAM" id="SSF103481">
    <property type="entry name" value="Multidrug resistance efflux transporter EmrE"/>
    <property type="match status" value="2"/>
</dbReference>
<dbReference type="Pfam" id="PF00892">
    <property type="entry name" value="EamA"/>
    <property type="match status" value="2"/>
</dbReference>
<feature type="transmembrane region" description="Helical" evidence="7">
    <location>
        <begin position="33"/>
        <end position="53"/>
    </location>
</feature>
<dbReference type="RefSeq" id="WP_160044007.1">
    <property type="nucleotide sequence ID" value="NZ_BORQ01000010.1"/>
</dbReference>
<evidence type="ECO:0000313" key="10">
    <source>
        <dbReference type="Proteomes" id="UP000679779"/>
    </source>
</evidence>
<evidence type="ECO:0000256" key="6">
    <source>
        <dbReference type="ARBA" id="ARBA00023136"/>
    </source>
</evidence>
<feature type="transmembrane region" description="Helical" evidence="7">
    <location>
        <begin position="98"/>
        <end position="117"/>
    </location>
</feature>
<gene>
    <name evidence="9" type="ORF">J2TS6_56400</name>
</gene>
<keyword evidence="3" id="KW-1003">Cell membrane</keyword>
<protein>
    <recommendedName>
        <fullName evidence="8">EamA domain-containing protein</fullName>
    </recommendedName>
</protein>
<feature type="transmembrane region" description="Helical" evidence="7">
    <location>
        <begin position="154"/>
        <end position="173"/>
    </location>
</feature>
<dbReference type="PANTHER" id="PTHR32322">
    <property type="entry name" value="INNER MEMBRANE TRANSPORTER"/>
    <property type="match status" value="1"/>
</dbReference>
<organism evidence="9 10">
    <name type="scientific">Paenibacillus albilobatus</name>
    <dbReference type="NCBI Taxonomy" id="2716884"/>
    <lineage>
        <taxon>Bacteria</taxon>
        <taxon>Bacillati</taxon>
        <taxon>Bacillota</taxon>
        <taxon>Bacilli</taxon>
        <taxon>Bacillales</taxon>
        <taxon>Paenibacillaceae</taxon>
        <taxon>Paenibacillus</taxon>
    </lineage>
</organism>
<evidence type="ECO:0000256" key="1">
    <source>
        <dbReference type="ARBA" id="ARBA00004651"/>
    </source>
</evidence>
<dbReference type="InterPro" id="IPR050638">
    <property type="entry name" value="AA-Vitamin_Transporters"/>
</dbReference>
<feature type="transmembrane region" description="Helical" evidence="7">
    <location>
        <begin position="193"/>
        <end position="212"/>
    </location>
</feature>
<feature type="transmembrane region" description="Helical" evidence="7">
    <location>
        <begin position="224"/>
        <end position="245"/>
    </location>
</feature>
<dbReference type="EMBL" id="BORQ01000010">
    <property type="protein sequence ID" value="GIO34499.1"/>
    <property type="molecule type" value="Genomic_DNA"/>
</dbReference>
<dbReference type="Gene3D" id="1.10.3730.20">
    <property type="match status" value="1"/>
</dbReference>
<dbReference type="GO" id="GO:0005886">
    <property type="term" value="C:plasma membrane"/>
    <property type="evidence" value="ECO:0007669"/>
    <property type="project" value="UniProtKB-SubCell"/>
</dbReference>
<evidence type="ECO:0000313" key="9">
    <source>
        <dbReference type="EMBL" id="GIO34499.1"/>
    </source>
</evidence>
<dbReference type="AlphaFoldDB" id="A0A919XMJ6"/>
<feature type="transmembrane region" description="Helical" evidence="7">
    <location>
        <begin position="129"/>
        <end position="148"/>
    </location>
</feature>
<keyword evidence="10" id="KW-1185">Reference proteome</keyword>
<feature type="transmembrane region" description="Helical" evidence="7">
    <location>
        <begin position="282"/>
        <end position="300"/>
    </location>
</feature>
<keyword evidence="5 7" id="KW-1133">Transmembrane helix</keyword>
<comment type="similarity">
    <text evidence="2">Belongs to the EamA transporter family.</text>
</comment>
<evidence type="ECO:0000256" key="2">
    <source>
        <dbReference type="ARBA" id="ARBA00007362"/>
    </source>
</evidence>
<name>A0A919XMJ6_9BACL</name>